<dbReference type="GO" id="GO:0006879">
    <property type="term" value="P:intracellular iron ion homeostasis"/>
    <property type="evidence" value="ECO:0007669"/>
    <property type="project" value="TreeGrafter"/>
</dbReference>
<comment type="subcellular location">
    <subcellularLocation>
        <location evidence="1">Nucleus</location>
    </subcellularLocation>
</comment>
<dbReference type="InterPro" id="IPR036395">
    <property type="entry name" value="Cu_fist_DNA-bd_dom_sf"/>
</dbReference>
<keyword evidence="2" id="KW-0479">Metal-binding</keyword>
<dbReference type="PRINTS" id="PR00617">
    <property type="entry name" value="COPPERFIST"/>
</dbReference>
<evidence type="ECO:0000256" key="4">
    <source>
        <dbReference type="ARBA" id="ARBA00023008"/>
    </source>
</evidence>
<organism evidence="10 11">
    <name type="scientific">Geotrichum candidum</name>
    <name type="common">Oospora lactis</name>
    <name type="synonym">Dipodascus geotrichum</name>
    <dbReference type="NCBI Taxonomy" id="1173061"/>
    <lineage>
        <taxon>Eukaryota</taxon>
        <taxon>Fungi</taxon>
        <taxon>Dikarya</taxon>
        <taxon>Ascomycota</taxon>
        <taxon>Saccharomycotina</taxon>
        <taxon>Dipodascomycetes</taxon>
        <taxon>Dipodascales</taxon>
        <taxon>Dipodascaceae</taxon>
        <taxon>Geotrichum</taxon>
    </lineage>
</organism>
<dbReference type="PROSITE" id="PS01119">
    <property type="entry name" value="COPPER_FIST_1"/>
    <property type="match status" value="1"/>
</dbReference>
<sequence length="429" mass="47079">MIVFEGEKYACLPCIRGHRSSTCNHCDRPLLQVRKRGRPLASETKRIAIIPEATPAKTTTSSTTSSGTSSAGSSKDCGCDSDKSNHFEVIKIEGQHSKKLVDTKDGVVRVVSDQEQNQTNNINGNSIRSRSQSNSASPRPIDPLKRNSFVEENPRCCCAPGPCYCENCTSCKERSKINQMKKVRLKVKRQQKKKPIEIEEVFVSVGNGLYKKERRNKLTGEVIPDEPLEDQLRDKVKIKSEEFVREELAPAPAPPKAPLIIAPMCFEGLDLNSIDFNGIIEQYNSNDSLITSPSEDYYPAIANGLDEAIATQTPTGYENITNQSSCCGGKQEASNDTPSSSCCSLKNQSNNLSNSSLEQFNQMSVLPEAPLTEISTNQTGSSFLDFDFISKLTEKEFLSVTYAPNCVLPGQCQCGDDCKCEGCSTHGNN</sequence>
<dbReference type="InterPro" id="IPR051763">
    <property type="entry name" value="Copper_Homeo_Regul"/>
</dbReference>
<keyword evidence="7" id="KW-0539">Nucleus</keyword>
<proteinExistence type="predicted"/>
<reference evidence="10" key="1">
    <citation type="submission" date="2014-03" db="EMBL/GenBank/DDBJ databases">
        <authorList>
            <person name="Casaregola S."/>
        </authorList>
    </citation>
    <scope>NUCLEOTIDE SEQUENCE [LARGE SCALE GENOMIC DNA]</scope>
    <source>
        <strain evidence="10">CLIB 918</strain>
    </source>
</reference>
<feature type="compositionally biased region" description="Low complexity" evidence="8">
    <location>
        <begin position="56"/>
        <end position="76"/>
    </location>
</feature>
<gene>
    <name evidence="10" type="ORF">BN980_GECA07s00516g</name>
</gene>
<comment type="caution">
    <text evidence="10">The sequence shown here is derived from an EMBL/GenBank/DDBJ whole genome shotgun (WGS) entry which is preliminary data.</text>
</comment>
<keyword evidence="5" id="KW-0805">Transcription regulation</keyword>
<dbReference type="Gene3D" id="3.90.430.10">
    <property type="entry name" value="Copper fist DNA-binding domain"/>
    <property type="match status" value="1"/>
</dbReference>
<dbReference type="GO" id="GO:0005507">
    <property type="term" value="F:copper ion binding"/>
    <property type="evidence" value="ECO:0007669"/>
    <property type="project" value="InterPro"/>
</dbReference>
<evidence type="ECO:0000256" key="1">
    <source>
        <dbReference type="ARBA" id="ARBA00004123"/>
    </source>
</evidence>
<dbReference type="PANTHER" id="PTHR28088">
    <property type="entry name" value="TRANSCRIPTIONAL ACTIVATOR HAA1-RELATED"/>
    <property type="match status" value="1"/>
</dbReference>
<keyword evidence="11" id="KW-1185">Reference proteome</keyword>
<evidence type="ECO:0000256" key="6">
    <source>
        <dbReference type="ARBA" id="ARBA00023163"/>
    </source>
</evidence>
<dbReference type="FunFam" id="3.90.430.10:FF:000001">
    <property type="entry name" value="Copper fist DNA-binding protein"/>
    <property type="match status" value="1"/>
</dbReference>
<dbReference type="GO" id="GO:0005634">
    <property type="term" value="C:nucleus"/>
    <property type="evidence" value="ECO:0007669"/>
    <property type="project" value="UniProtKB-SubCell"/>
</dbReference>
<evidence type="ECO:0000256" key="7">
    <source>
        <dbReference type="ARBA" id="ARBA00023242"/>
    </source>
</evidence>
<protein>
    <submittedName>
        <fullName evidence="10">Similar to Saccharomyces cerevisiae YMR021C MAC1 Copper-sensing transcription factor involved in regulation of genes required for high affinity copper transport</fullName>
    </submittedName>
</protein>
<evidence type="ECO:0000256" key="5">
    <source>
        <dbReference type="ARBA" id="ARBA00023015"/>
    </source>
</evidence>
<dbReference type="GO" id="GO:0000978">
    <property type="term" value="F:RNA polymerase II cis-regulatory region sequence-specific DNA binding"/>
    <property type="evidence" value="ECO:0007669"/>
    <property type="project" value="TreeGrafter"/>
</dbReference>
<keyword evidence="3" id="KW-0862">Zinc</keyword>
<evidence type="ECO:0000259" key="9">
    <source>
        <dbReference type="PROSITE" id="PS50073"/>
    </source>
</evidence>
<evidence type="ECO:0000313" key="11">
    <source>
        <dbReference type="Proteomes" id="UP000242525"/>
    </source>
</evidence>
<evidence type="ECO:0000256" key="3">
    <source>
        <dbReference type="ARBA" id="ARBA00022833"/>
    </source>
</evidence>
<dbReference type="EMBL" id="CCBN010000007">
    <property type="protein sequence ID" value="CDO54186.1"/>
    <property type="molecule type" value="Genomic_DNA"/>
</dbReference>
<dbReference type="SMART" id="SM01090">
    <property type="entry name" value="Copper-fist"/>
    <property type="match status" value="1"/>
</dbReference>
<dbReference type="GO" id="GO:0045944">
    <property type="term" value="P:positive regulation of transcription by RNA polymerase II"/>
    <property type="evidence" value="ECO:0007669"/>
    <property type="project" value="TreeGrafter"/>
</dbReference>
<dbReference type="GO" id="GO:0000981">
    <property type="term" value="F:DNA-binding transcription factor activity, RNA polymerase II-specific"/>
    <property type="evidence" value="ECO:0007669"/>
    <property type="project" value="TreeGrafter"/>
</dbReference>
<evidence type="ECO:0000313" key="10">
    <source>
        <dbReference type="EMBL" id="CDO54186.1"/>
    </source>
</evidence>
<dbReference type="SMART" id="SM00412">
    <property type="entry name" value="Cu_FIST"/>
    <property type="match status" value="1"/>
</dbReference>
<dbReference type="InterPro" id="IPR001083">
    <property type="entry name" value="Cu_fist_DNA-bd_dom"/>
</dbReference>
<dbReference type="Pfam" id="PF00649">
    <property type="entry name" value="Copper-fist"/>
    <property type="match status" value="1"/>
</dbReference>
<name>A0A0J9XAI3_GEOCN</name>
<dbReference type="AlphaFoldDB" id="A0A0J9XAI3"/>
<evidence type="ECO:0000256" key="2">
    <source>
        <dbReference type="ARBA" id="ARBA00022723"/>
    </source>
</evidence>
<accession>A0A0J9XAI3</accession>
<dbReference type="OrthoDB" id="5600085at2759"/>
<dbReference type="PROSITE" id="PS50073">
    <property type="entry name" value="COPPER_FIST_2"/>
    <property type="match status" value="1"/>
</dbReference>
<evidence type="ECO:0000256" key="8">
    <source>
        <dbReference type="SAM" id="MobiDB-lite"/>
    </source>
</evidence>
<feature type="compositionally biased region" description="Low complexity" evidence="8">
    <location>
        <begin position="120"/>
        <end position="135"/>
    </location>
</feature>
<keyword evidence="4" id="KW-0186">Copper</keyword>
<feature type="domain" description="Copper-fist" evidence="9">
    <location>
        <begin position="1"/>
        <end position="40"/>
    </location>
</feature>
<dbReference type="SUPFAM" id="SSF57879">
    <property type="entry name" value="Zinc domain conserved in yeast copper-regulated transcription factors"/>
    <property type="match status" value="1"/>
</dbReference>
<dbReference type="PANTHER" id="PTHR28088:SF5">
    <property type="entry name" value="TRANSCRIPTIONAL ACTIVATOR HAA1-RELATED"/>
    <property type="match status" value="1"/>
</dbReference>
<feature type="region of interest" description="Disordered" evidence="8">
    <location>
        <begin position="111"/>
        <end position="145"/>
    </location>
</feature>
<keyword evidence="6" id="KW-0804">Transcription</keyword>
<dbReference type="GO" id="GO:0006878">
    <property type="term" value="P:intracellular copper ion homeostasis"/>
    <property type="evidence" value="ECO:0007669"/>
    <property type="project" value="TreeGrafter"/>
</dbReference>
<dbReference type="Proteomes" id="UP000242525">
    <property type="component" value="Unassembled WGS sequence"/>
</dbReference>
<feature type="region of interest" description="Disordered" evidence="8">
    <location>
        <begin position="50"/>
        <end position="77"/>
    </location>
</feature>